<dbReference type="AlphaFoldDB" id="A0A156TLK5"/>
<gene>
    <name evidence="1" type="ORF">SAMEA2273318_00399</name>
</gene>
<accession>A0A156TLK5</accession>
<organism evidence="1 2">
    <name type="scientific">Enterobacter cloacae</name>
    <dbReference type="NCBI Taxonomy" id="550"/>
    <lineage>
        <taxon>Bacteria</taxon>
        <taxon>Pseudomonadati</taxon>
        <taxon>Pseudomonadota</taxon>
        <taxon>Gammaproteobacteria</taxon>
        <taxon>Enterobacterales</taxon>
        <taxon>Enterobacteriaceae</taxon>
        <taxon>Enterobacter</taxon>
        <taxon>Enterobacter cloacae complex</taxon>
    </lineage>
</organism>
<dbReference type="Proteomes" id="UP000076008">
    <property type="component" value="Unassembled WGS sequence"/>
</dbReference>
<sequence>MLVITIITSTLCQQGHSVKPPFLPTFIKHRPYGRMQSGWMYLFNALINNAFHHGIYDREEKSKICIGNAYF</sequence>
<name>A0A156TLK5_ENTCL</name>
<protein>
    <submittedName>
        <fullName evidence="1">Uncharacterized protein</fullName>
    </submittedName>
</protein>
<evidence type="ECO:0000313" key="2">
    <source>
        <dbReference type="Proteomes" id="UP000076008"/>
    </source>
</evidence>
<reference evidence="1 2" key="1">
    <citation type="submission" date="2016-03" db="EMBL/GenBank/DDBJ databases">
        <authorList>
            <consortium name="Pathogen Informatics"/>
        </authorList>
    </citation>
    <scope>NUCLEOTIDE SEQUENCE [LARGE SCALE GENOMIC DNA]</scope>
    <source>
        <strain evidence="2">e1252</strain>
    </source>
</reference>
<proteinExistence type="predicted"/>
<dbReference type="EMBL" id="FJXR01000002">
    <property type="protein sequence ID" value="CZU38717.1"/>
    <property type="molecule type" value="Genomic_DNA"/>
</dbReference>
<evidence type="ECO:0000313" key="1">
    <source>
        <dbReference type="EMBL" id="CZU38717.1"/>
    </source>
</evidence>